<dbReference type="Pfam" id="PF00646">
    <property type="entry name" value="F-box"/>
    <property type="match status" value="1"/>
</dbReference>
<dbReference type="InterPro" id="IPR001810">
    <property type="entry name" value="F-box_dom"/>
</dbReference>
<gene>
    <name evidence="2" type="ORF">KC19_8G053200</name>
</gene>
<accession>A0A8T0GYR1</accession>
<dbReference type="InterPro" id="IPR036047">
    <property type="entry name" value="F-box-like_dom_sf"/>
</dbReference>
<dbReference type="Proteomes" id="UP000822688">
    <property type="component" value="Chromosome 8"/>
</dbReference>
<dbReference type="PANTHER" id="PTHR31672:SF2">
    <property type="entry name" value="F-BOX DOMAIN-CONTAINING PROTEIN"/>
    <property type="match status" value="1"/>
</dbReference>
<organism evidence="2 3">
    <name type="scientific">Ceratodon purpureus</name>
    <name type="common">Fire moss</name>
    <name type="synonym">Dicranum purpureum</name>
    <dbReference type="NCBI Taxonomy" id="3225"/>
    <lineage>
        <taxon>Eukaryota</taxon>
        <taxon>Viridiplantae</taxon>
        <taxon>Streptophyta</taxon>
        <taxon>Embryophyta</taxon>
        <taxon>Bryophyta</taxon>
        <taxon>Bryophytina</taxon>
        <taxon>Bryopsida</taxon>
        <taxon>Dicranidae</taxon>
        <taxon>Pseudoditrichales</taxon>
        <taxon>Ditrichaceae</taxon>
        <taxon>Ceratodon</taxon>
    </lineage>
</organism>
<evidence type="ECO:0000313" key="2">
    <source>
        <dbReference type="EMBL" id="KAG0563707.1"/>
    </source>
</evidence>
<proteinExistence type="predicted"/>
<evidence type="ECO:0000259" key="1">
    <source>
        <dbReference type="PROSITE" id="PS50181"/>
    </source>
</evidence>
<sequence>MGSLEDRVELVDGSVEKREKGFVTEQDVAFECPCKCAEEIEVVTRPWFMRPLLWSQLPEELLELIIARLPVAQIDRLRALSKSWRFNMSPHSNFKRLCAEARPKLFALMRADPQRAKIRFKLFDSRLYMWHNCEYSLAREYRRSLSVSDGGLVCFVPCVNGLPILVCNPLTNDWRELPMQGHVRNKPRMIQLIVDKQLGSYKLIIVGIMREDELGAEVYDSGSRKWSVMNKGYVSGYVDYRLHYPSSDDVSRYNATRGDSLGVYDCGRRRMSKLDCCDDKRGLARLQFAALNDRVYVLEPGHEQSFEIAELRGVSYTGARRSIKIPKHTGRGSSLKTLDLTGSQTALHACNGLILVTEGGFSSKHPEKEWRVGYPHNFYLYDMSRGTWWTLPSLEKEYDVYAYNARDVSEALMCKLNWWARP</sequence>
<evidence type="ECO:0000313" key="3">
    <source>
        <dbReference type="Proteomes" id="UP000822688"/>
    </source>
</evidence>
<dbReference type="PROSITE" id="PS50181">
    <property type="entry name" value="FBOX"/>
    <property type="match status" value="1"/>
</dbReference>
<dbReference type="SUPFAM" id="SSF81383">
    <property type="entry name" value="F-box domain"/>
    <property type="match status" value="1"/>
</dbReference>
<comment type="caution">
    <text evidence="2">The sequence shown here is derived from an EMBL/GenBank/DDBJ whole genome shotgun (WGS) entry which is preliminary data.</text>
</comment>
<protein>
    <recommendedName>
        <fullName evidence="1">F-box domain-containing protein</fullName>
    </recommendedName>
</protein>
<keyword evidence="3" id="KW-1185">Reference proteome</keyword>
<reference evidence="2" key="1">
    <citation type="submission" date="2020-06" db="EMBL/GenBank/DDBJ databases">
        <title>WGS assembly of Ceratodon purpureus strain R40.</title>
        <authorList>
            <person name="Carey S.B."/>
            <person name="Jenkins J."/>
            <person name="Shu S."/>
            <person name="Lovell J.T."/>
            <person name="Sreedasyam A."/>
            <person name="Maumus F."/>
            <person name="Tiley G.P."/>
            <person name="Fernandez-Pozo N."/>
            <person name="Barry K."/>
            <person name="Chen C."/>
            <person name="Wang M."/>
            <person name="Lipzen A."/>
            <person name="Daum C."/>
            <person name="Saski C.A."/>
            <person name="Payton A.C."/>
            <person name="Mcbreen J.C."/>
            <person name="Conrad R.E."/>
            <person name="Kollar L.M."/>
            <person name="Olsson S."/>
            <person name="Huttunen S."/>
            <person name="Landis J.B."/>
            <person name="Wickett N.J."/>
            <person name="Johnson M.G."/>
            <person name="Rensing S.A."/>
            <person name="Grimwood J."/>
            <person name="Schmutz J."/>
            <person name="Mcdaniel S.F."/>
        </authorList>
    </citation>
    <scope>NUCLEOTIDE SEQUENCE</scope>
    <source>
        <strain evidence="2">R40</strain>
    </source>
</reference>
<dbReference type="AlphaFoldDB" id="A0A8T0GYR1"/>
<dbReference type="InterPro" id="IPR050796">
    <property type="entry name" value="SCF_F-box_component"/>
</dbReference>
<dbReference type="PANTHER" id="PTHR31672">
    <property type="entry name" value="BNACNNG10540D PROTEIN"/>
    <property type="match status" value="1"/>
</dbReference>
<dbReference type="EMBL" id="CM026429">
    <property type="protein sequence ID" value="KAG0563707.1"/>
    <property type="molecule type" value="Genomic_DNA"/>
</dbReference>
<feature type="domain" description="F-box" evidence="1">
    <location>
        <begin position="51"/>
        <end position="97"/>
    </location>
</feature>
<name>A0A8T0GYR1_CERPU</name>